<dbReference type="Pfam" id="PF00891">
    <property type="entry name" value="Methyltransf_2"/>
    <property type="match status" value="1"/>
</dbReference>
<evidence type="ECO:0000313" key="6">
    <source>
        <dbReference type="EMBL" id="MBP2323133.1"/>
    </source>
</evidence>
<dbReference type="Gene3D" id="1.10.10.10">
    <property type="entry name" value="Winged helix-like DNA-binding domain superfamily/Winged helix DNA-binding domain"/>
    <property type="match status" value="1"/>
</dbReference>
<dbReference type="SUPFAM" id="SSF53335">
    <property type="entry name" value="S-adenosyl-L-methionine-dependent methyltransferases"/>
    <property type="match status" value="1"/>
</dbReference>
<evidence type="ECO:0000256" key="2">
    <source>
        <dbReference type="ARBA" id="ARBA00022679"/>
    </source>
</evidence>
<reference evidence="6 7" key="1">
    <citation type="submission" date="2021-03" db="EMBL/GenBank/DDBJ databases">
        <title>Sequencing the genomes of 1000 actinobacteria strains.</title>
        <authorList>
            <person name="Klenk H.-P."/>
        </authorList>
    </citation>
    <scope>NUCLEOTIDE SEQUENCE [LARGE SCALE GENOMIC DNA]</scope>
    <source>
        <strain evidence="6 7">DSM 46670</strain>
    </source>
</reference>
<gene>
    <name evidence="6" type="ORF">JOF56_003518</name>
</gene>
<dbReference type="InterPro" id="IPR036390">
    <property type="entry name" value="WH_DNA-bd_sf"/>
</dbReference>
<dbReference type="Gene3D" id="3.40.50.150">
    <property type="entry name" value="Vaccinia Virus protein VP39"/>
    <property type="match status" value="1"/>
</dbReference>
<sequence length="341" mass="37784">MSTSDYDVDPSPIHHFGDFYFAYNAMLAGIEIGLFDLLAGAPATAEQIEQRLGLHPRLTGDFLDSLVAMGFLERDGEQYTSTSLSDHYLRSGSPTTIVRYLKGAQSRWQRLPEALKTGEPLVRVPTPGATMDNLREGKDDWRLFFAWADYLAELRNRWLAGEFDWSGITDLVDFGGGNGSAAAYIARENPHIHATVFDLPNAKVPFDERMAELDMTDKVSFHAGDFFVDPLPEADAVLLGGMLIDWSEDQRADMLRAVYDALRPGGLVLSGSHLIDDDRREHLASMTASLNIALVSQHGRVPRIGEGMSWLQRGGFLDVRAQPLGEFETLLIGRKPQGSSR</sequence>
<dbReference type="PANTHER" id="PTHR43712:SF2">
    <property type="entry name" value="O-METHYLTRANSFERASE CICE"/>
    <property type="match status" value="1"/>
</dbReference>
<keyword evidence="7" id="KW-1185">Reference proteome</keyword>
<proteinExistence type="predicted"/>
<dbReference type="InterPro" id="IPR016461">
    <property type="entry name" value="COMT-like"/>
</dbReference>
<dbReference type="InterPro" id="IPR029063">
    <property type="entry name" value="SAM-dependent_MTases_sf"/>
</dbReference>
<evidence type="ECO:0000259" key="4">
    <source>
        <dbReference type="Pfam" id="PF00891"/>
    </source>
</evidence>
<dbReference type="InterPro" id="IPR001077">
    <property type="entry name" value="COMT_C"/>
</dbReference>
<dbReference type="EMBL" id="JAGINW010000001">
    <property type="protein sequence ID" value="MBP2323133.1"/>
    <property type="molecule type" value="Genomic_DNA"/>
</dbReference>
<dbReference type="CDD" id="cd02440">
    <property type="entry name" value="AdoMet_MTases"/>
    <property type="match status" value="1"/>
</dbReference>
<dbReference type="InterPro" id="IPR036388">
    <property type="entry name" value="WH-like_DNA-bd_sf"/>
</dbReference>
<name>A0ABS4TFD6_9PSEU</name>
<evidence type="ECO:0000313" key="7">
    <source>
        <dbReference type="Proteomes" id="UP001519332"/>
    </source>
</evidence>
<dbReference type="PANTHER" id="PTHR43712">
    <property type="entry name" value="PUTATIVE (AFU_ORTHOLOGUE AFUA_4G14580)-RELATED"/>
    <property type="match status" value="1"/>
</dbReference>
<feature type="domain" description="O-methyltransferase C-terminal" evidence="4">
    <location>
        <begin position="160"/>
        <end position="312"/>
    </location>
</feature>
<keyword evidence="3" id="KW-0949">S-adenosyl-L-methionine</keyword>
<keyword evidence="1" id="KW-0489">Methyltransferase</keyword>
<accession>A0ABS4TFD6</accession>
<feature type="domain" description="O-methyltransferase dimerisation" evidence="5">
    <location>
        <begin position="20"/>
        <end position="91"/>
    </location>
</feature>
<evidence type="ECO:0000259" key="5">
    <source>
        <dbReference type="Pfam" id="PF08100"/>
    </source>
</evidence>
<comment type="caution">
    <text evidence="6">The sequence shown here is derived from an EMBL/GenBank/DDBJ whole genome shotgun (WGS) entry which is preliminary data.</text>
</comment>
<evidence type="ECO:0000256" key="3">
    <source>
        <dbReference type="ARBA" id="ARBA00022691"/>
    </source>
</evidence>
<evidence type="ECO:0000256" key="1">
    <source>
        <dbReference type="ARBA" id="ARBA00022603"/>
    </source>
</evidence>
<dbReference type="Pfam" id="PF08100">
    <property type="entry name" value="Dimerisation"/>
    <property type="match status" value="1"/>
</dbReference>
<dbReference type="Proteomes" id="UP001519332">
    <property type="component" value="Unassembled WGS sequence"/>
</dbReference>
<organism evidence="6 7">
    <name type="scientific">Kibdelosporangium banguiense</name>
    <dbReference type="NCBI Taxonomy" id="1365924"/>
    <lineage>
        <taxon>Bacteria</taxon>
        <taxon>Bacillati</taxon>
        <taxon>Actinomycetota</taxon>
        <taxon>Actinomycetes</taxon>
        <taxon>Pseudonocardiales</taxon>
        <taxon>Pseudonocardiaceae</taxon>
        <taxon>Kibdelosporangium</taxon>
    </lineage>
</organism>
<protein>
    <submittedName>
        <fullName evidence="6">8-O-methyltransferase</fullName>
    </submittedName>
</protein>
<dbReference type="RefSeq" id="WP_209639084.1">
    <property type="nucleotide sequence ID" value="NZ_JAGINW010000001.1"/>
</dbReference>
<dbReference type="SUPFAM" id="SSF46785">
    <property type="entry name" value="Winged helix' DNA-binding domain"/>
    <property type="match status" value="1"/>
</dbReference>
<keyword evidence="2" id="KW-0808">Transferase</keyword>
<dbReference type="PROSITE" id="PS51683">
    <property type="entry name" value="SAM_OMT_II"/>
    <property type="match status" value="1"/>
</dbReference>
<dbReference type="InterPro" id="IPR012967">
    <property type="entry name" value="COMT_dimerisation"/>
</dbReference>